<keyword evidence="1" id="KW-1185">Reference proteome</keyword>
<reference evidence="2" key="2">
    <citation type="submission" date="2020-10" db="UniProtKB">
        <authorList>
            <consortium name="WormBaseParasite"/>
        </authorList>
    </citation>
    <scope>IDENTIFICATION</scope>
</reference>
<dbReference type="AlphaFoldDB" id="A0A7E4VA75"/>
<evidence type="ECO:0000313" key="2">
    <source>
        <dbReference type="WBParaSite" id="Pan_g17889.t1"/>
    </source>
</evidence>
<proteinExistence type="predicted"/>
<name>A0A7E4VA75_PANRE</name>
<protein>
    <submittedName>
        <fullName evidence="2">F-box domain-containing protein</fullName>
    </submittedName>
</protein>
<evidence type="ECO:0000313" key="1">
    <source>
        <dbReference type="Proteomes" id="UP000492821"/>
    </source>
</evidence>
<sequence length="201" mass="24222">MFDRFQAETDNIPVVTLPIAFKQRFAQLAYVPDLKNLRKTCPEMNHLCRYGAREFEQLYFTDDDDHFQKAKTFLRYFRIFKYIYIWLRFIFDEAFSFHGIWQNICHLKSVKLNKIKFYVNDTLVLYCATIESYDQLIPYICGPYTRISIRGHIRWDQVKRLIHPNLGFLYVFERFGVFGLDGFTVVNIEQEYEIKTIFIAL</sequence>
<dbReference type="Proteomes" id="UP000492821">
    <property type="component" value="Unassembled WGS sequence"/>
</dbReference>
<organism evidence="1 2">
    <name type="scientific">Panagrellus redivivus</name>
    <name type="common">Microworm</name>
    <dbReference type="NCBI Taxonomy" id="6233"/>
    <lineage>
        <taxon>Eukaryota</taxon>
        <taxon>Metazoa</taxon>
        <taxon>Ecdysozoa</taxon>
        <taxon>Nematoda</taxon>
        <taxon>Chromadorea</taxon>
        <taxon>Rhabditida</taxon>
        <taxon>Tylenchina</taxon>
        <taxon>Panagrolaimomorpha</taxon>
        <taxon>Panagrolaimoidea</taxon>
        <taxon>Panagrolaimidae</taxon>
        <taxon>Panagrellus</taxon>
    </lineage>
</organism>
<dbReference type="WBParaSite" id="Pan_g17889.t1">
    <property type="protein sequence ID" value="Pan_g17889.t1"/>
    <property type="gene ID" value="Pan_g17889"/>
</dbReference>
<accession>A0A7E4VA75</accession>
<reference evidence="1" key="1">
    <citation type="journal article" date="2013" name="Genetics">
        <title>The draft genome and transcriptome of Panagrellus redivivus are shaped by the harsh demands of a free-living lifestyle.</title>
        <authorList>
            <person name="Srinivasan J."/>
            <person name="Dillman A.R."/>
            <person name="Macchietto M.G."/>
            <person name="Heikkinen L."/>
            <person name="Lakso M."/>
            <person name="Fracchia K.M."/>
            <person name="Antoshechkin I."/>
            <person name="Mortazavi A."/>
            <person name="Wong G."/>
            <person name="Sternberg P.W."/>
        </authorList>
    </citation>
    <scope>NUCLEOTIDE SEQUENCE [LARGE SCALE GENOMIC DNA]</scope>
    <source>
        <strain evidence="1">MT8872</strain>
    </source>
</reference>